<protein>
    <submittedName>
        <fullName evidence="1">Uncharacterized protein</fullName>
    </submittedName>
</protein>
<accession>A0ABP4CKU9</accession>
<keyword evidence="2" id="KW-1185">Reference proteome</keyword>
<evidence type="ECO:0000313" key="2">
    <source>
        <dbReference type="Proteomes" id="UP001500665"/>
    </source>
</evidence>
<organism evidence="1 2">
    <name type="scientific">Actinocorallia libanotica</name>
    <dbReference type="NCBI Taxonomy" id="46162"/>
    <lineage>
        <taxon>Bacteria</taxon>
        <taxon>Bacillati</taxon>
        <taxon>Actinomycetota</taxon>
        <taxon>Actinomycetes</taxon>
        <taxon>Streptosporangiales</taxon>
        <taxon>Thermomonosporaceae</taxon>
        <taxon>Actinocorallia</taxon>
    </lineage>
</organism>
<sequence>MAEAAERLGVPELTARGALGAAGWAARTELGRALTGMAEEVVRAALRDLMRDIARESVRQAWTRAVAVLLDEPPPPVPDADAGPRLTRLIAGPAQDAAAGLAVRVSFRLAPAAVPRIAVSAVRSTGARAFRATGGPGAGNPR</sequence>
<name>A0ABP4CKU9_9ACTN</name>
<gene>
    <name evidence="1" type="ORF">GCM10009550_77120</name>
</gene>
<comment type="caution">
    <text evidence="1">The sequence shown here is derived from an EMBL/GenBank/DDBJ whole genome shotgun (WGS) entry which is preliminary data.</text>
</comment>
<reference evidence="2" key="1">
    <citation type="journal article" date="2019" name="Int. J. Syst. Evol. Microbiol.">
        <title>The Global Catalogue of Microorganisms (GCM) 10K type strain sequencing project: providing services to taxonomists for standard genome sequencing and annotation.</title>
        <authorList>
            <consortium name="The Broad Institute Genomics Platform"/>
            <consortium name="The Broad Institute Genome Sequencing Center for Infectious Disease"/>
            <person name="Wu L."/>
            <person name="Ma J."/>
        </authorList>
    </citation>
    <scope>NUCLEOTIDE SEQUENCE [LARGE SCALE GENOMIC DNA]</scope>
    <source>
        <strain evidence="2">JCM 10696</strain>
    </source>
</reference>
<dbReference type="Proteomes" id="UP001500665">
    <property type="component" value="Unassembled WGS sequence"/>
</dbReference>
<dbReference type="EMBL" id="BAAAHH010000070">
    <property type="protein sequence ID" value="GAA0969930.1"/>
    <property type="molecule type" value="Genomic_DNA"/>
</dbReference>
<proteinExistence type="predicted"/>
<evidence type="ECO:0000313" key="1">
    <source>
        <dbReference type="EMBL" id="GAA0969930.1"/>
    </source>
</evidence>